<dbReference type="Proteomes" id="UP000192911">
    <property type="component" value="Unassembled WGS sequence"/>
</dbReference>
<organism evidence="2 3">
    <name type="scientific">Trinickia caryophylli</name>
    <name type="common">Paraburkholderia caryophylli</name>
    <dbReference type="NCBI Taxonomy" id="28094"/>
    <lineage>
        <taxon>Bacteria</taxon>
        <taxon>Pseudomonadati</taxon>
        <taxon>Pseudomonadota</taxon>
        <taxon>Betaproteobacteria</taxon>
        <taxon>Burkholderiales</taxon>
        <taxon>Burkholderiaceae</taxon>
        <taxon>Trinickia</taxon>
    </lineage>
</organism>
<name>A0A1X7FTD2_TRICW</name>
<accession>A0A1X7FTD2</accession>
<feature type="compositionally biased region" description="Low complexity" evidence="1">
    <location>
        <begin position="187"/>
        <end position="199"/>
    </location>
</feature>
<dbReference type="EMBL" id="FXAH01000011">
    <property type="protein sequence ID" value="SMF58440.1"/>
    <property type="molecule type" value="Genomic_DNA"/>
</dbReference>
<dbReference type="NCBIfam" id="TIGR03696">
    <property type="entry name" value="Rhs_assc_core"/>
    <property type="match status" value="1"/>
</dbReference>
<keyword evidence="3" id="KW-1185">Reference proteome</keyword>
<evidence type="ECO:0000256" key="1">
    <source>
        <dbReference type="SAM" id="MobiDB-lite"/>
    </source>
</evidence>
<dbReference type="AlphaFoldDB" id="A0A1X7FTD2"/>
<feature type="region of interest" description="Disordered" evidence="1">
    <location>
        <begin position="170"/>
        <end position="203"/>
    </location>
</feature>
<evidence type="ECO:0000313" key="2">
    <source>
        <dbReference type="EMBL" id="SMF58440.1"/>
    </source>
</evidence>
<proteinExistence type="predicted"/>
<dbReference type="Gene3D" id="2.180.10.10">
    <property type="entry name" value="RHS repeat-associated core"/>
    <property type="match status" value="1"/>
</dbReference>
<dbReference type="InterPro" id="IPR022385">
    <property type="entry name" value="Rhs_assc_core"/>
</dbReference>
<gene>
    <name evidence="2" type="ORF">SAMN06295900_11192</name>
</gene>
<sequence length="305" mass="33357">MSTITSPGFSGAYRDPVSFGYPLGHGYRWYLPALMRFSAPDNLSPFGPGGIHPYVYCTDDPINLIDPSGHMQASTFDDAMNDVFDAINAVEASERTAGNTTAGAAQNEIRQLASDMAQDAQMFQAPEPLPTSHQAVIGLHDRRQMPMGTLLPTLRGRGDGYVETPWTSTRTFDDNATLPANSQPSTSNVAQAPAQNSAAAPPPPVYEYDQIYQEAMSRAHPLSDPGLKLNHFIDVLEARGVTARQLKNYSSVYQLANDLGYVSSQNNPRSNALRILRSPKTNVLARERNIRILQWLGEPIPPDAQ</sequence>
<protein>
    <submittedName>
        <fullName evidence="2">RHS repeat-associated core domain-containing protein</fullName>
    </submittedName>
</protein>
<dbReference type="GeneID" id="95552938"/>
<evidence type="ECO:0000313" key="3">
    <source>
        <dbReference type="Proteomes" id="UP000192911"/>
    </source>
</evidence>
<reference evidence="3" key="1">
    <citation type="submission" date="2017-04" db="EMBL/GenBank/DDBJ databases">
        <authorList>
            <person name="Varghese N."/>
            <person name="Submissions S."/>
        </authorList>
    </citation>
    <scope>NUCLEOTIDE SEQUENCE [LARGE SCALE GENOMIC DNA]</scope>
    <source>
        <strain evidence="3">Ballard 720</strain>
    </source>
</reference>
<dbReference type="RefSeq" id="WP_199187071.1">
    <property type="nucleotide sequence ID" value="NZ_BSQD01000008.1"/>
</dbReference>
<dbReference type="STRING" id="28094.SAMN06295900_11192"/>